<dbReference type="Pfam" id="PF13643">
    <property type="entry name" value="DUF4145"/>
    <property type="match status" value="1"/>
</dbReference>
<feature type="coiled-coil region" evidence="1">
    <location>
        <begin position="147"/>
        <end position="185"/>
    </location>
</feature>
<dbReference type="CDD" id="cd18799">
    <property type="entry name" value="SF2_C_EcoAI-like"/>
    <property type="match status" value="1"/>
</dbReference>
<reference evidence="3 4" key="1">
    <citation type="submission" date="2018-12" db="EMBL/GenBank/DDBJ databases">
        <title>Hymenobacter gummosus sp. nov., isolated from a spring.</title>
        <authorList>
            <person name="Nie L."/>
        </authorList>
    </citation>
    <scope>NUCLEOTIDE SEQUENCE [LARGE SCALE GENOMIC DNA]</scope>
    <source>
        <strain evidence="3 4">KCTC 52166</strain>
    </source>
</reference>
<proteinExistence type="predicted"/>
<dbReference type="InterPro" id="IPR001650">
    <property type="entry name" value="Helicase_C-like"/>
</dbReference>
<feature type="domain" description="Helicase ATP-binding" evidence="2">
    <location>
        <begin position="353"/>
        <end position="512"/>
    </location>
</feature>
<dbReference type="InterPro" id="IPR013670">
    <property type="entry name" value="EcoEI_R_C_dom"/>
</dbReference>
<dbReference type="Gene3D" id="3.90.1570.30">
    <property type="match status" value="1"/>
</dbReference>
<dbReference type="InterPro" id="IPR014001">
    <property type="entry name" value="Helicase_ATP-bd"/>
</dbReference>
<dbReference type="GO" id="GO:0009035">
    <property type="term" value="F:type I site-specific deoxyribonuclease activity"/>
    <property type="evidence" value="ECO:0007669"/>
    <property type="project" value="UniProtKB-EC"/>
</dbReference>
<evidence type="ECO:0000259" key="2">
    <source>
        <dbReference type="PROSITE" id="PS51192"/>
    </source>
</evidence>
<dbReference type="Pfam" id="PF04851">
    <property type="entry name" value="ResIII"/>
    <property type="match status" value="1"/>
</dbReference>
<dbReference type="AlphaFoldDB" id="A0A3S0QKQ5"/>
<dbReference type="GO" id="GO:0005829">
    <property type="term" value="C:cytosol"/>
    <property type="evidence" value="ECO:0007669"/>
    <property type="project" value="TreeGrafter"/>
</dbReference>
<accession>A0A3S0QKQ5</accession>
<dbReference type="InterPro" id="IPR025285">
    <property type="entry name" value="DUF4145"/>
</dbReference>
<protein>
    <submittedName>
        <fullName evidence="3">DUF4145 domain-containing protein</fullName>
    </submittedName>
</protein>
<dbReference type="GO" id="GO:0003677">
    <property type="term" value="F:DNA binding"/>
    <property type="evidence" value="ECO:0007669"/>
    <property type="project" value="UniProtKB-KW"/>
</dbReference>
<organism evidence="3 4">
    <name type="scientific">Hymenobacter gummosus</name>
    <dbReference type="NCBI Taxonomy" id="1776032"/>
    <lineage>
        <taxon>Bacteria</taxon>
        <taxon>Pseudomonadati</taxon>
        <taxon>Bacteroidota</taxon>
        <taxon>Cytophagia</taxon>
        <taxon>Cytophagales</taxon>
        <taxon>Hymenobacteraceae</taxon>
        <taxon>Hymenobacter</taxon>
    </lineage>
</organism>
<keyword evidence="1" id="KW-0175">Coiled coil</keyword>
<dbReference type="SMART" id="SM00487">
    <property type="entry name" value="DEXDc"/>
    <property type="match status" value="1"/>
</dbReference>
<dbReference type="RefSeq" id="WP_126691195.1">
    <property type="nucleotide sequence ID" value="NZ_RXOF01000001.1"/>
</dbReference>
<dbReference type="InterPro" id="IPR050742">
    <property type="entry name" value="Helicase_Restrict-Modif_Enz"/>
</dbReference>
<dbReference type="SUPFAM" id="SSF52540">
    <property type="entry name" value="P-loop containing nucleoside triphosphate hydrolases"/>
    <property type="match status" value="2"/>
</dbReference>
<dbReference type="Pfam" id="PF04313">
    <property type="entry name" value="HSDR_N"/>
    <property type="match status" value="1"/>
</dbReference>
<sequence length="1110" mass="126646">MSNFSFLSADWSTLAPTLQLAEQHIYTAPPYAAVLCRKALEEWVRWIYENDADLEQPYDTSLNSLLHQPDMRVLLAPSLFKQVNLVRKLGNDAAHGTLTIKPEQVLHVLQLMHGFAAWVVNVYSPKRVSVPAFDVNLVPQDAPVGKYKEQIKEVEAAFLQSQELNRQLQAELDRIKANKDAHATLPPPHDPNEAVTRELYINLLLAEAGWDPHGANVAEYPVTGMPTSDGRNNGPGRVDYVLWGDDGKPLALVEAKRTSKDARIGQHQAKLYADCLEQAHGQRPVLFFTNGFETWLWDDAEYPPRRVHGFYKKDELERLIQRRTTRSSLTTAPIDPAIADRYYQIEAIRSVGKVLESRGRDALLVMATGTGKTRTAAALIDVLSKCGWAKRVLFLADRNALIYQAKNALTKSLPNQPAVDLTRDKDYSQARIVFCTYQTMINLIDESYDDTQRTFGVGHFDVVIFDEIHRSVYNKYKAIFEYFDAYRIGLTATPKDEGDRDTYLLFGLEPNVPTFAYQLDEAVSDGYLVPPLSVSVPLKFHREGIRYNDLTPAEKLQYEEKFADPLTGEYPDEIDGGALNEWLFNEDTVNHVLAYLMTHGIKVAGGDRLGKTIVFARSHNHAKYIEERFNAQYPQYKGEFCKVIDHKETYAYDLLKRFSEKDGAPHIAVSVDMLDTGIDVPEVVNLVFYKPVRSSAKFWQMIGRGTRLCTGLLGDDQDKENFLIFDFCENFEFFGQNPKGKNPSGGKSLTQRLFEQRLRLIFNLQKHREPEHFQYADELRQYLHRQVMQLNDESFLVRQHWRVVEKYRDVHQFNALNELNIKELVDELAPLVFEEESDELAKRFDLICYSMQLEVLKNGTIAAHHVNEVQALADSLTKRASIPMVAAKLDLIREVQGKAYWVSTSLSKLEHLRKELRHLMRFREASVRVPVYTNLDDDITGVHEPRPVVVTGVNLEAYRKRVAQYVQEHKTHLTIHKLRTNQPIGLPELQDLENMLFAQGEIGTREHFEKAYGKQPLGKFVRSIVGLDPTATREVFSKFVNNPSMNAQQIRFLDLIIQYLGTNGYLETEKLFEAPFTEVSAHGLLGVFSQDDASEVVSLLERVNLYAEAV</sequence>
<dbReference type="OrthoDB" id="9759819at2"/>
<dbReference type="Gene3D" id="3.40.50.300">
    <property type="entry name" value="P-loop containing nucleotide triphosphate hydrolases"/>
    <property type="match status" value="2"/>
</dbReference>
<dbReference type="GO" id="GO:0009307">
    <property type="term" value="P:DNA restriction-modification system"/>
    <property type="evidence" value="ECO:0007669"/>
    <property type="project" value="UniProtKB-KW"/>
</dbReference>
<dbReference type="PANTHER" id="PTHR47396">
    <property type="entry name" value="TYPE I RESTRICTION ENZYME ECOKI R PROTEIN"/>
    <property type="match status" value="1"/>
</dbReference>
<dbReference type="InterPro" id="IPR007409">
    <property type="entry name" value="Restrct_endonuc_type1_HsdR_N"/>
</dbReference>
<dbReference type="Pfam" id="PF08463">
    <property type="entry name" value="EcoEI_R_C"/>
    <property type="match status" value="1"/>
</dbReference>
<comment type="caution">
    <text evidence="3">The sequence shown here is derived from an EMBL/GenBank/DDBJ whole genome shotgun (WGS) entry which is preliminary data.</text>
</comment>
<dbReference type="EMBL" id="RXOF01000001">
    <property type="protein sequence ID" value="RTQ53269.1"/>
    <property type="molecule type" value="Genomic_DNA"/>
</dbReference>
<dbReference type="PROSITE" id="PS51192">
    <property type="entry name" value="HELICASE_ATP_BIND_1"/>
    <property type="match status" value="1"/>
</dbReference>
<dbReference type="GO" id="GO:0005524">
    <property type="term" value="F:ATP binding"/>
    <property type="evidence" value="ECO:0007669"/>
    <property type="project" value="UniProtKB-KW"/>
</dbReference>
<evidence type="ECO:0000313" key="3">
    <source>
        <dbReference type="EMBL" id="RTQ53269.1"/>
    </source>
</evidence>
<evidence type="ECO:0000256" key="1">
    <source>
        <dbReference type="SAM" id="Coils"/>
    </source>
</evidence>
<dbReference type="InterPro" id="IPR027417">
    <property type="entry name" value="P-loop_NTPase"/>
</dbReference>
<dbReference type="PANTHER" id="PTHR47396:SF1">
    <property type="entry name" value="ATP-DEPENDENT HELICASE IRC3-RELATED"/>
    <property type="match status" value="1"/>
</dbReference>
<dbReference type="CDD" id="cd18032">
    <property type="entry name" value="DEXHc_RE_I_III_res"/>
    <property type="match status" value="1"/>
</dbReference>
<keyword evidence="4" id="KW-1185">Reference proteome</keyword>
<dbReference type="InterPro" id="IPR006935">
    <property type="entry name" value="Helicase/UvrB_N"/>
</dbReference>
<dbReference type="Proteomes" id="UP000282184">
    <property type="component" value="Unassembled WGS sequence"/>
</dbReference>
<name>A0A3S0QKQ5_9BACT</name>
<gene>
    <name evidence="3" type="ORF">EJV47_00590</name>
</gene>
<dbReference type="Pfam" id="PF00271">
    <property type="entry name" value="Helicase_C"/>
    <property type="match status" value="1"/>
</dbReference>
<evidence type="ECO:0000313" key="4">
    <source>
        <dbReference type="Proteomes" id="UP000282184"/>
    </source>
</evidence>